<dbReference type="Proteomes" id="UP000326757">
    <property type="component" value="Unassembled WGS sequence"/>
</dbReference>
<dbReference type="EMBL" id="VIGI01000004">
    <property type="protein sequence ID" value="KAB8301535.1"/>
    <property type="molecule type" value="Genomic_DNA"/>
</dbReference>
<sequence>MYTGRYGKILVGTGLGGGGGKGQVNKLYDMIPSVNTVVFPLKLTRFHHLAIQSTMHIKVPTSNLGRG</sequence>
<accession>A0A5N6KDS8</accession>
<keyword evidence="2" id="KW-1185">Reference proteome</keyword>
<gene>
    <name evidence="1" type="ORF">EYC80_003382</name>
</gene>
<evidence type="ECO:0000313" key="1">
    <source>
        <dbReference type="EMBL" id="KAB8301535.1"/>
    </source>
</evidence>
<reference evidence="1 2" key="1">
    <citation type="submission" date="2019-06" db="EMBL/GenBank/DDBJ databases">
        <title>Genome Sequence of the Brown Rot Fungal Pathogen Monilinia laxa.</title>
        <authorList>
            <person name="De Miccolis Angelini R.M."/>
            <person name="Landi L."/>
            <person name="Abate D."/>
            <person name="Pollastro S."/>
            <person name="Romanazzi G."/>
            <person name="Faretra F."/>
        </authorList>
    </citation>
    <scope>NUCLEOTIDE SEQUENCE [LARGE SCALE GENOMIC DNA]</scope>
    <source>
        <strain evidence="1 2">Mlax316</strain>
    </source>
</reference>
<dbReference type="AlphaFoldDB" id="A0A5N6KDS8"/>
<organism evidence="1 2">
    <name type="scientific">Monilinia laxa</name>
    <name type="common">Brown rot fungus</name>
    <name type="synonym">Sclerotinia laxa</name>
    <dbReference type="NCBI Taxonomy" id="61186"/>
    <lineage>
        <taxon>Eukaryota</taxon>
        <taxon>Fungi</taxon>
        <taxon>Dikarya</taxon>
        <taxon>Ascomycota</taxon>
        <taxon>Pezizomycotina</taxon>
        <taxon>Leotiomycetes</taxon>
        <taxon>Helotiales</taxon>
        <taxon>Sclerotiniaceae</taxon>
        <taxon>Monilinia</taxon>
    </lineage>
</organism>
<comment type="caution">
    <text evidence="1">The sequence shown here is derived from an EMBL/GenBank/DDBJ whole genome shotgun (WGS) entry which is preliminary data.</text>
</comment>
<evidence type="ECO:0000313" key="2">
    <source>
        <dbReference type="Proteomes" id="UP000326757"/>
    </source>
</evidence>
<name>A0A5N6KDS8_MONLA</name>
<protein>
    <submittedName>
        <fullName evidence="1">Uncharacterized protein</fullName>
    </submittedName>
</protein>
<proteinExistence type="predicted"/>